<organism evidence="1 2">
    <name type="scientific">Paenibacillus aestuarii</name>
    <dbReference type="NCBI Taxonomy" id="516965"/>
    <lineage>
        <taxon>Bacteria</taxon>
        <taxon>Bacillati</taxon>
        <taxon>Bacillota</taxon>
        <taxon>Bacilli</taxon>
        <taxon>Bacillales</taxon>
        <taxon>Paenibacillaceae</taxon>
        <taxon>Paenibacillus</taxon>
    </lineage>
</organism>
<reference evidence="2" key="1">
    <citation type="journal article" date="2019" name="Int. J. Syst. Evol. Microbiol.">
        <title>The Global Catalogue of Microorganisms (GCM) 10K type strain sequencing project: providing services to taxonomists for standard genome sequencing and annotation.</title>
        <authorList>
            <consortium name="The Broad Institute Genomics Platform"/>
            <consortium name="The Broad Institute Genome Sequencing Center for Infectious Disease"/>
            <person name="Wu L."/>
            <person name="Ma J."/>
        </authorList>
    </citation>
    <scope>NUCLEOTIDE SEQUENCE [LARGE SCALE GENOMIC DNA]</scope>
    <source>
        <strain evidence="2">KACC 11904</strain>
    </source>
</reference>
<dbReference type="RefSeq" id="WP_377524752.1">
    <property type="nucleotide sequence ID" value="NZ_JBHSMJ010000017.1"/>
</dbReference>
<dbReference type="Proteomes" id="UP001596044">
    <property type="component" value="Unassembled WGS sequence"/>
</dbReference>
<comment type="caution">
    <text evidence="1">The sequence shown here is derived from an EMBL/GenBank/DDBJ whole genome shotgun (WGS) entry which is preliminary data.</text>
</comment>
<accession>A0ABW0K8L7</accession>
<evidence type="ECO:0000313" key="1">
    <source>
        <dbReference type="EMBL" id="MFC5449123.1"/>
    </source>
</evidence>
<name>A0ABW0K8L7_9BACL</name>
<evidence type="ECO:0000313" key="2">
    <source>
        <dbReference type="Proteomes" id="UP001596044"/>
    </source>
</evidence>
<gene>
    <name evidence="1" type="ORF">ACFPOG_12695</name>
</gene>
<proteinExistence type="predicted"/>
<sequence>MSIDSFGSIIKSIMNNRCTFNDNKHGFTAFNTHNVKWSQIDLNEGKVRIVLDFPENKYDEAEICQRIDIPPKSSGNKEAWLFVKTARQYNASHDAVEITIKNGYLKRYLESNGQDLWDFIEELTALSHFKLEPSYGRKIK</sequence>
<dbReference type="EMBL" id="JBHSMJ010000017">
    <property type="protein sequence ID" value="MFC5449123.1"/>
    <property type="molecule type" value="Genomic_DNA"/>
</dbReference>
<keyword evidence="2" id="KW-1185">Reference proteome</keyword>
<protein>
    <submittedName>
        <fullName evidence="1">Uncharacterized protein</fullName>
    </submittedName>
</protein>